<gene>
    <name evidence="1" type="ordered locus">PERMA_1843</name>
</gene>
<dbReference type="Proteomes" id="UP000001366">
    <property type="component" value="Chromosome"/>
</dbReference>
<proteinExistence type="predicted"/>
<keyword evidence="2" id="KW-1185">Reference proteome</keyword>
<accession>C0QSF9</accession>
<dbReference type="PaxDb" id="123214-PERMA_1843"/>
<dbReference type="HOGENOM" id="CLU_1814008_0_0_0"/>
<evidence type="ECO:0000313" key="2">
    <source>
        <dbReference type="Proteomes" id="UP000001366"/>
    </source>
</evidence>
<protein>
    <submittedName>
        <fullName evidence="1">Uncharacterized protein</fullName>
    </submittedName>
</protein>
<name>C0QSF9_PERMH</name>
<reference evidence="1 2" key="1">
    <citation type="journal article" date="2009" name="J. Bacteriol.">
        <title>Complete and draft genome sequences of six members of the Aquificales.</title>
        <authorList>
            <person name="Reysenbach A.L."/>
            <person name="Hamamura N."/>
            <person name="Podar M."/>
            <person name="Griffiths E."/>
            <person name="Ferreira S."/>
            <person name="Hochstein R."/>
            <person name="Heidelberg J."/>
            <person name="Johnson J."/>
            <person name="Mead D."/>
            <person name="Pohorille A."/>
            <person name="Sarmiento M."/>
            <person name="Schweighofer K."/>
            <person name="Seshadri R."/>
            <person name="Voytek M.A."/>
        </authorList>
    </citation>
    <scope>NUCLEOTIDE SEQUENCE [LARGE SCALE GENOMIC DNA]</scope>
    <source>
        <strain evidence="2">DSM 14350 / EX-H1</strain>
    </source>
</reference>
<dbReference type="EMBL" id="CP001230">
    <property type="protein sequence ID" value="ACO03281.1"/>
    <property type="molecule type" value="Genomic_DNA"/>
</dbReference>
<evidence type="ECO:0000313" key="1">
    <source>
        <dbReference type="EMBL" id="ACO03281.1"/>
    </source>
</evidence>
<sequence length="142" mass="16930">MEEALKKEVTNQFHEVYSYIKSILDEELSHINREKAEDGVKIVIEQQDLYEDWLDKIDSAPLPELERIEQVEHNDGIHVKLIYSLKTDEAKHVRKIKVRSNGKVDVFNYIFTWREIEGLPVEIKIEYDTYGNLIFHIRKMEK</sequence>
<dbReference type="STRING" id="123214.PERMA_1843"/>
<organism evidence="1 2">
    <name type="scientific">Persephonella marina (strain DSM 14350 / EX-H1)</name>
    <dbReference type="NCBI Taxonomy" id="123214"/>
    <lineage>
        <taxon>Bacteria</taxon>
        <taxon>Pseudomonadati</taxon>
        <taxon>Aquificota</taxon>
        <taxon>Aquificia</taxon>
        <taxon>Aquificales</taxon>
        <taxon>Hydrogenothermaceae</taxon>
        <taxon>Persephonella</taxon>
    </lineage>
</organism>
<dbReference type="RefSeq" id="WP_012675520.1">
    <property type="nucleotide sequence ID" value="NC_012440.1"/>
</dbReference>
<dbReference type="AlphaFoldDB" id="C0QSF9"/>
<dbReference type="OrthoDB" id="14042at2"/>
<dbReference type="KEGG" id="pmx:PERMA_1843"/>